<sequence>MNTHQTAQPPPYTSNAQTVQHRYPISDKSGKQWGMLTFASGARSTNSIPRFYEDDIIHGIVDVDKIDSIRTVTIKVAGSVITGPMADERTTFWKYSTCLWTRKTAPADVGNRVCSFSIPIPTEVCLKGNPETFRLPETFLERHTRVTVLYELSVTLSRGMFRPDIYFQTRFRYMPCTRPSAPSPLRQRAYRLGEPLRGPRHDPAGWKTTPTVMAHGYVFRTRSAVVHCALSLARPLSYTRGSVIPCWITLASEDPEALEFFATPDAMVLHLRRCVRSRNLSPMALNDVDESFTTVGLASWWARPEYDSNEFTRTLEGELSVPADLVSSSALSMFSISYTVELSAPNSLGFTPLDGNALITVPVVVATMHAADAPRPVVYAPPSYDTFTPHDESSPTVLREVYPHVSRSGRA</sequence>
<evidence type="ECO:0000313" key="1">
    <source>
        <dbReference type="EMBL" id="KAF7357120.1"/>
    </source>
</evidence>
<dbReference type="AlphaFoldDB" id="A0A8H6Y9Z0"/>
<reference evidence="1" key="1">
    <citation type="submission" date="2020-05" db="EMBL/GenBank/DDBJ databases">
        <title>Mycena genomes resolve the evolution of fungal bioluminescence.</title>
        <authorList>
            <person name="Tsai I.J."/>
        </authorList>
    </citation>
    <scope>NUCLEOTIDE SEQUENCE</scope>
    <source>
        <strain evidence="1">160909Yilan</strain>
    </source>
</reference>
<accession>A0A8H6Y9Z0</accession>
<proteinExistence type="predicted"/>
<dbReference type="Proteomes" id="UP000623467">
    <property type="component" value="Unassembled WGS sequence"/>
</dbReference>
<organism evidence="1 2">
    <name type="scientific">Mycena sanguinolenta</name>
    <dbReference type="NCBI Taxonomy" id="230812"/>
    <lineage>
        <taxon>Eukaryota</taxon>
        <taxon>Fungi</taxon>
        <taxon>Dikarya</taxon>
        <taxon>Basidiomycota</taxon>
        <taxon>Agaricomycotina</taxon>
        <taxon>Agaricomycetes</taxon>
        <taxon>Agaricomycetidae</taxon>
        <taxon>Agaricales</taxon>
        <taxon>Marasmiineae</taxon>
        <taxon>Mycenaceae</taxon>
        <taxon>Mycena</taxon>
    </lineage>
</organism>
<evidence type="ECO:0000313" key="2">
    <source>
        <dbReference type="Proteomes" id="UP000623467"/>
    </source>
</evidence>
<dbReference type="EMBL" id="JACAZH010000010">
    <property type="protein sequence ID" value="KAF7357120.1"/>
    <property type="molecule type" value="Genomic_DNA"/>
</dbReference>
<keyword evidence="2" id="KW-1185">Reference proteome</keyword>
<evidence type="ECO:0008006" key="3">
    <source>
        <dbReference type="Google" id="ProtNLM"/>
    </source>
</evidence>
<gene>
    <name evidence="1" type="ORF">MSAN_01306100</name>
</gene>
<protein>
    <recommendedName>
        <fullName evidence="3">Arrestin-like N-terminal domain-containing protein</fullName>
    </recommendedName>
</protein>
<comment type="caution">
    <text evidence="1">The sequence shown here is derived from an EMBL/GenBank/DDBJ whole genome shotgun (WGS) entry which is preliminary data.</text>
</comment>
<name>A0A8H6Y9Z0_9AGAR</name>
<dbReference type="OrthoDB" id="3162660at2759"/>